<dbReference type="Proteomes" id="UP001519887">
    <property type="component" value="Unassembled WGS sequence"/>
</dbReference>
<evidence type="ECO:0000256" key="1">
    <source>
        <dbReference type="ARBA" id="ARBA00004651"/>
    </source>
</evidence>
<dbReference type="PANTHER" id="PTHR32089:SF112">
    <property type="entry name" value="LYSOZYME-LIKE PROTEIN-RELATED"/>
    <property type="match status" value="1"/>
</dbReference>
<keyword evidence="3" id="KW-0145">Chemotaxis</keyword>
<evidence type="ECO:0000256" key="8">
    <source>
        <dbReference type="ARBA" id="ARBA00029447"/>
    </source>
</evidence>
<dbReference type="Gene3D" id="6.10.340.10">
    <property type="match status" value="1"/>
</dbReference>
<keyword evidence="2" id="KW-1003">Cell membrane</keyword>
<dbReference type="InterPro" id="IPR033479">
    <property type="entry name" value="dCache_1"/>
</dbReference>
<evidence type="ECO:0000256" key="2">
    <source>
        <dbReference type="ARBA" id="ARBA00022475"/>
    </source>
</evidence>
<name>A0ABS7C8B0_9BACL</name>
<dbReference type="CDD" id="cd12914">
    <property type="entry name" value="PDC1_DGC_like"/>
    <property type="match status" value="1"/>
</dbReference>
<evidence type="ECO:0000256" key="7">
    <source>
        <dbReference type="ARBA" id="ARBA00023224"/>
    </source>
</evidence>
<evidence type="ECO:0000256" key="10">
    <source>
        <dbReference type="SAM" id="Phobius"/>
    </source>
</evidence>
<dbReference type="PROSITE" id="PS50111">
    <property type="entry name" value="CHEMOTAXIS_TRANSDUC_2"/>
    <property type="match status" value="1"/>
</dbReference>
<evidence type="ECO:0000259" key="12">
    <source>
        <dbReference type="PROSITE" id="PS50885"/>
    </source>
</evidence>
<sequence length="669" mass="71896">MKSQTSRRGFTNRSIRAKLFAVILILSIVPLAGSAVFFTNYLLGITKSESKEVQHEIATLNIDRIDDWMQLKISSMQELLKVHPEFAAGKPAQLLPLLKILDESDNQVSGFNLIDLKGNAIGVDNVSISVADREYFKKVLETKQPVISDMFVSKKTGAYVLPIAVPILDDSGNVNGMLSASVSPETITALTDSIKIGETGTGYIISGLGEYYTNADTTRIGKKITEFETSPSALKAFAAVQGNNSGSITYKDNNGKEMLTYYDSIPNTSWKLIVSAPTSELYAAAAKAQTIAFIVVAAVLLLIVLVSIYITRIIVRPLLNISATMKKVAEGNLNERVDTRSKDEIGDMSRNINAMIDTLAGIVMKINHTINQVTLASEELLESAEQSSKAAAYIAASIQEVASGAQTQLEGAEQSSIAMEEMAVGIQRIAESSGSISEQTGNVTDEVEKGYDQIDSAIHQMNVIGTAADQAASVITQFNKHSEEIGNIVDVISDISNQTALLSLNASIEAARAGEQGRGFAVVANEVKKLAEQTKDSVSSIVTLIELIQQSSTQAVDSMEKNVTEISDGITKMQHVGEAFATIRSSVRQVSEQMQEVSATTEQISAGTEQITASIDGMVSIAKVATDNSQTVASSSEEQSAIMDSITSSAQSLNRMMRELKELVKVFQT</sequence>
<dbReference type="Pfam" id="PF00672">
    <property type="entry name" value="HAMP"/>
    <property type="match status" value="1"/>
</dbReference>
<keyword evidence="14" id="KW-1185">Reference proteome</keyword>
<evidence type="ECO:0000256" key="3">
    <source>
        <dbReference type="ARBA" id="ARBA00022500"/>
    </source>
</evidence>
<dbReference type="CDD" id="cd12912">
    <property type="entry name" value="PDC2_MCP_like"/>
    <property type="match status" value="1"/>
</dbReference>
<accession>A0ABS7C8B0</accession>
<dbReference type="EMBL" id="JAHZIK010000772">
    <property type="protein sequence ID" value="MBW7457169.1"/>
    <property type="molecule type" value="Genomic_DNA"/>
</dbReference>
<dbReference type="RefSeq" id="WP_210037343.1">
    <property type="nucleotide sequence ID" value="NZ_JBHLVU010000004.1"/>
</dbReference>
<dbReference type="CDD" id="cd11386">
    <property type="entry name" value="MCP_signal"/>
    <property type="match status" value="1"/>
</dbReference>
<reference evidence="13 14" key="1">
    <citation type="submission" date="2021-07" db="EMBL/GenBank/DDBJ databases">
        <title>Paenibacillus radiodurans sp. nov., isolated from the southeastern edge of Tengger Desert.</title>
        <authorList>
            <person name="Zhang G."/>
        </authorList>
    </citation>
    <scope>NUCLEOTIDE SEQUENCE [LARGE SCALE GENOMIC DNA]</scope>
    <source>
        <strain evidence="13 14">CCM 7311</strain>
    </source>
</reference>
<feature type="domain" description="HAMP" evidence="12">
    <location>
        <begin position="312"/>
        <end position="364"/>
    </location>
</feature>
<evidence type="ECO:0000256" key="5">
    <source>
        <dbReference type="ARBA" id="ARBA00022989"/>
    </source>
</evidence>
<evidence type="ECO:0000259" key="11">
    <source>
        <dbReference type="PROSITE" id="PS50111"/>
    </source>
</evidence>
<dbReference type="SUPFAM" id="SSF58104">
    <property type="entry name" value="Methyl-accepting chemotaxis protein (MCP) signaling domain"/>
    <property type="match status" value="1"/>
</dbReference>
<comment type="caution">
    <text evidence="13">The sequence shown here is derived from an EMBL/GenBank/DDBJ whole genome shotgun (WGS) entry which is preliminary data.</text>
</comment>
<evidence type="ECO:0000256" key="4">
    <source>
        <dbReference type="ARBA" id="ARBA00022692"/>
    </source>
</evidence>
<evidence type="ECO:0000256" key="9">
    <source>
        <dbReference type="PROSITE-ProRule" id="PRU00284"/>
    </source>
</evidence>
<proteinExistence type="inferred from homology"/>
<gene>
    <name evidence="13" type="ORF">K0U00_24320</name>
</gene>
<dbReference type="InterPro" id="IPR003660">
    <property type="entry name" value="HAMP_dom"/>
</dbReference>
<protein>
    <submittedName>
        <fullName evidence="13">Methyl-accepting chemotaxis protein</fullName>
    </submittedName>
</protein>
<dbReference type="SUPFAM" id="SSF103190">
    <property type="entry name" value="Sensory domain-like"/>
    <property type="match status" value="1"/>
</dbReference>
<dbReference type="InterPro" id="IPR029151">
    <property type="entry name" value="Sensor-like_sf"/>
</dbReference>
<dbReference type="PROSITE" id="PS50885">
    <property type="entry name" value="HAMP"/>
    <property type="match status" value="1"/>
</dbReference>
<evidence type="ECO:0000313" key="13">
    <source>
        <dbReference type="EMBL" id="MBW7457169.1"/>
    </source>
</evidence>
<dbReference type="Pfam" id="PF00015">
    <property type="entry name" value="MCPsignal"/>
    <property type="match status" value="1"/>
</dbReference>
<dbReference type="Pfam" id="PF02743">
    <property type="entry name" value="dCache_1"/>
    <property type="match status" value="1"/>
</dbReference>
<dbReference type="SMART" id="SM00283">
    <property type="entry name" value="MA"/>
    <property type="match status" value="1"/>
</dbReference>
<dbReference type="InterPro" id="IPR004089">
    <property type="entry name" value="MCPsignal_dom"/>
</dbReference>
<feature type="domain" description="Methyl-accepting transducer" evidence="11">
    <location>
        <begin position="383"/>
        <end position="619"/>
    </location>
</feature>
<dbReference type="Gene3D" id="1.10.287.950">
    <property type="entry name" value="Methyl-accepting chemotaxis protein"/>
    <property type="match status" value="1"/>
</dbReference>
<comment type="similarity">
    <text evidence="8">Belongs to the methyl-accepting chemotaxis (MCP) protein family.</text>
</comment>
<keyword evidence="4 10" id="KW-0812">Transmembrane</keyword>
<keyword evidence="5 10" id="KW-1133">Transmembrane helix</keyword>
<comment type="subcellular location">
    <subcellularLocation>
        <location evidence="1">Cell membrane</location>
        <topology evidence="1">Multi-pass membrane protein</topology>
    </subcellularLocation>
</comment>
<evidence type="ECO:0000313" key="14">
    <source>
        <dbReference type="Proteomes" id="UP001519887"/>
    </source>
</evidence>
<dbReference type="PANTHER" id="PTHR32089">
    <property type="entry name" value="METHYL-ACCEPTING CHEMOTAXIS PROTEIN MCPB"/>
    <property type="match status" value="1"/>
</dbReference>
<keyword evidence="6 10" id="KW-0472">Membrane</keyword>
<evidence type="ECO:0000256" key="6">
    <source>
        <dbReference type="ARBA" id="ARBA00023136"/>
    </source>
</evidence>
<keyword evidence="7 9" id="KW-0807">Transducer</keyword>
<dbReference type="CDD" id="cd06225">
    <property type="entry name" value="HAMP"/>
    <property type="match status" value="1"/>
</dbReference>
<organism evidence="13 14">
    <name type="scientific">Paenibacillus sepulcri</name>
    <dbReference type="NCBI Taxonomy" id="359917"/>
    <lineage>
        <taxon>Bacteria</taxon>
        <taxon>Bacillati</taxon>
        <taxon>Bacillota</taxon>
        <taxon>Bacilli</taxon>
        <taxon>Bacillales</taxon>
        <taxon>Paenibacillaceae</taxon>
        <taxon>Paenibacillus</taxon>
    </lineage>
</organism>
<feature type="transmembrane region" description="Helical" evidence="10">
    <location>
        <begin position="291"/>
        <end position="315"/>
    </location>
</feature>
<dbReference type="SMART" id="SM00304">
    <property type="entry name" value="HAMP"/>
    <property type="match status" value="2"/>
</dbReference>
<dbReference type="Gene3D" id="3.30.450.20">
    <property type="entry name" value="PAS domain"/>
    <property type="match status" value="1"/>
</dbReference>